<accession>A0A5N6R4H2</accession>
<dbReference type="EMBL" id="CM017325">
    <property type="protein sequence ID" value="KAE8055776.1"/>
    <property type="molecule type" value="Genomic_DNA"/>
</dbReference>
<evidence type="ECO:0000313" key="2">
    <source>
        <dbReference type="EMBL" id="KAE8055776.1"/>
    </source>
</evidence>
<reference evidence="2 3" key="1">
    <citation type="submission" date="2019-06" db="EMBL/GenBank/DDBJ databases">
        <title>A chromosomal-level reference genome of Carpinus fangiana (Coryloideae, Betulaceae).</title>
        <authorList>
            <person name="Yang X."/>
            <person name="Wang Z."/>
            <person name="Zhang L."/>
            <person name="Hao G."/>
            <person name="Liu J."/>
            <person name="Yang Y."/>
        </authorList>
    </citation>
    <scope>NUCLEOTIDE SEQUENCE [LARGE SCALE GENOMIC DNA]</scope>
    <source>
        <strain evidence="2">Cfa_2016G</strain>
        <tissue evidence="2">Leaf</tissue>
    </source>
</reference>
<protein>
    <submittedName>
        <fullName evidence="2">Uncharacterized protein</fullName>
    </submittedName>
</protein>
<sequence>MECSVCKPENLPESGSGKRTLEDVFHWISHNGSPMPAHRALPVGESSIDKHMIESQVAQHNHNMPESARPETQPAPSNGLFHLDYRQLEPQHNMPSISLFPSDWRIGRGLI</sequence>
<organism evidence="2 3">
    <name type="scientific">Carpinus fangiana</name>
    <dbReference type="NCBI Taxonomy" id="176857"/>
    <lineage>
        <taxon>Eukaryota</taxon>
        <taxon>Viridiplantae</taxon>
        <taxon>Streptophyta</taxon>
        <taxon>Embryophyta</taxon>
        <taxon>Tracheophyta</taxon>
        <taxon>Spermatophyta</taxon>
        <taxon>Magnoliopsida</taxon>
        <taxon>eudicotyledons</taxon>
        <taxon>Gunneridae</taxon>
        <taxon>Pentapetalae</taxon>
        <taxon>rosids</taxon>
        <taxon>fabids</taxon>
        <taxon>Fagales</taxon>
        <taxon>Betulaceae</taxon>
        <taxon>Carpinus</taxon>
    </lineage>
</organism>
<keyword evidence="3" id="KW-1185">Reference proteome</keyword>
<evidence type="ECO:0000313" key="3">
    <source>
        <dbReference type="Proteomes" id="UP000327013"/>
    </source>
</evidence>
<dbReference type="AlphaFoldDB" id="A0A5N6R4H2"/>
<evidence type="ECO:0000256" key="1">
    <source>
        <dbReference type="SAM" id="MobiDB-lite"/>
    </source>
</evidence>
<name>A0A5N6R4H2_9ROSI</name>
<feature type="region of interest" description="Disordered" evidence="1">
    <location>
        <begin position="59"/>
        <end position="82"/>
    </location>
</feature>
<dbReference type="Proteomes" id="UP000327013">
    <property type="component" value="Chromosome 5"/>
</dbReference>
<proteinExistence type="predicted"/>
<gene>
    <name evidence="2" type="ORF">FH972_012598</name>
</gene>